<dbReference type="InterPro" id="IPR029045">
    <property type="entry name" value="ClpP/crotonase-like_dom_sf"/>
</dbReference>
<dbReference type="Gene3D" id="1.10.12.10">
    <property type="entry name" value="Lyase 2-enoyl-coa Hydratase, Chain A, domain 2"/>
    <property type="match status" value="1"/>
</dbReference>
<dbReference type="Proteomes" id="UP000655751">
    <property type="component" value="Unassembled WGS sequence"/>
</dbReference>
<dbReference type="CDD" id="cd06558">
    <property type="entry name" value="crotonase-like"/>
    <property type="match status" value="1"/>
</dbReference>
<name>A0A931ICI0_9NOCA</name>
<evidence type="ECO:0000313" key="4">
    <source>
        <dbReference type="Proteomes" id="UP000655751"/>
    </source>
</evidence>
<evidence type="ECO:0000256" key="2">
    <source>
        <dbReference type="SAM" id="MobiDB-lite"/>
    </source>
</evidence>
<dbReference type="SUPFAM" id="SSF52096">
    <property type="entry name" value="ClpP/crotonase"/>
    <property type="match status" value="1"/>
</dbReference>
<proteinExistence type="inferred from homology"/>
<dbReference type="EMBL" id="JADMLG010000006">
    <property type="protein sequence ID" value="MBH0777988.1"/>
    <property type="molecule type" value="Genomic_DNA"/>
</dbReference>
<dbReference type="Pfam" id="PF00378">
    <property type="entry name" value="ECH_1"/>
    <property type="match status" value="1"/>
</dbReference>
<accession>A0A931ICI0</accession>
<dbReference type="AlphaFoldDB" id="A0A931ICI0"/>
<evidence type="ECO:0000313" key="3">
    <source>
        <dbReference type="EMBL" id="MBH0777988.1"/>
    </source>
</evidence>
<evidence type="ECO:0000256" key="1">
    <source>
        <dbReference type="ARBA" id="ARBA00005254"/>
    </source>
</evidence>
<organism evidence="3 4">
    <name type="scientific">Nocardia bovistercoris</name>
    <dbReference type="NCBI Taxonomy" id="2785916"/>
    <lineage>
        <taxon>Bacteria</taxon>
        <taxon>Bacillati</taxon>
        <taxon>Actinomycetota</taxon>
        <taxon>Actinomycetes</taxon>
        <taxon>Mycobacteriales</taxon>
        <taxon>Nocardiaceae</taxon>
        <taxon>Nocardia</taxon>
    </lineage>
</organism>
<dbReference type="PANTHER" id="PTHR43459:SF1">
    <property type="entry name" value="EG:BACN32G11.4 PROTEIN"/>
    <property type="match status" value="1"/>
</dbReference>
<feature type="compositionally biased region" description="Polar residues" evidence="2">
    <location>
        <begin position="12"/>
        <end position="22"/>
    </location>
</feature>
<reference evidence="3" key="1">
    <citation type="submission" date="2020-11" db="EMBL/GenBank/DDBJ databases">
        <title>Nocardia NEAU-351.nov., a novel actinomycete isolated from the cow dung.</title>
        <authorList>
            <person name="Zhang X."/>
        </authorList>
    </citation>
    <scope>NUCLEOTIDE SEQUENCE</scope>
    <source>
        <strain evidence="3">NEAU-351</strain>
    </source>
</reference>
<protein>
    <submittedName>
        <fullName evidence="3">Enoyl-CoA hydratase/isomerase family protein</fullName>
    </submittedName>
</protein>
<keyword evidence="4" id="KW-1185">Reference proteome</keyword>
<feature type="compositionally biased region" description="Basic and acidic residues" evidence="2">
    <location>
        <begin position="1"/>
        <end position="10"/>
    </location>
</feature>
<dbReference type="InterPro" id="IPR001753">
    <property type="entry name" value="Enoyl-CoA_hydra/iso"/>
</dbReference>
<dbReference type="GO" id="GO:0003824">
    <property type="term" value="F:catalytic activity"/>
    <property type="evidence" value="ECO:0007669"/>
    <property type="project" value="UniProtKB-ARBA"/>
</dbReference>
<dbReference type="PANTHER" id="PTHR43459">
    <property type="entry name" value="ENOYL-COA HYDRATASE"/>
    <property type="match status" value="1"/>
</dbReference>
<dbReference type="Gene3D" id="3.90.226.10">
    <property type="entry name" value="2-enoyl-CoA Hydratase, Chain A, domain 1"/>
    <property type="match status" value="1"/>
</dbReference>
<comment type="similarity">
    <text evidence="1">Belongs to the enoyl-CoA hydratase/isomerase family.</text>
</comment>
<sequence length="287" mass="30716">MNRDGGRDQEESGTTVTENSSSDDGAGDVRVRRDGSILRIAIDRPARRNALSPPMVDTLVTALTAAATDDELRAVHLTGAGTDFCSGVDWVATNTNGKRPRTGDLVRRIPHTAHRVVELVHTLHLPVVCTVRGWAAGMGCNLALAADFTLADTGALFWEPFLPRGFSPDSGSTWLLPRLIGLARAKRMLLLGEKVSGSRAADWGLIHDAVPAADLDAATEDLLARLAGGPTVAFGLAKQAVHRNLAAGLTEAMDRELHAVELACRTADFKEGLAAFRQRRTPDFQGR</sequence>
<feature type="region of interest" description="Disordered" evidence="2">
    <location>
        <begin position="1"/>
        <end position="29"/>
    </location>
</feature>
<gene>
    <name evidence="3" type="ORF">IT779_17055</name>
</gene>
<dbReference type="InterPro" id="IPR014748">
    <property type="entry name" value="Enoyl-CoA_hydra_C"/>
</dbReference>
<comment type="caution">
    <text evidence="3">The sequence shown here is derived from an EMBL/GenBank/DDBJ whole genome shotgun (WGS) entry which is preliminary data.</text>
</comment>